<dbReference type="InterPro" id="IPR035484">
    <property type="entry name" value="SIS_PGI/PMI_1"/>
</dbReference>
<dbReference type="AlphaFoldDB" id="A0A1F5WUZ5"/>
<dbReference type="GO" id="GO:0005975">
    <property type="term" value="P:carbohydrate metabolic process"/>
    <property type="evidence" value="ECO:0007669"/>
    <property type="project" value="InterPro"/>
</dbReference>
<dbReference type="NCBIfam" id="TIGR02128">
    <property type="entry name" value="G6PI_arch"/>
    <property type="match status" value="1"/>
</dbReference>
<evidence type="ECO:0000256" key="1">
    <source>
        <dbReference type="ARBA" id="ARBA00010523"/>
    </source>
</evidence>
<dbReference type="Pfam" id="PF10432">
    <property type="entry name" value="bact-PGI_C"/>
    <property type="match status" value="1"/>
</dbReference>
<keyword evidence="2 4" id="KW-0413">Isomerase</keyword>
<dbReference type="Pfam" id="PF01380">
    <property type="entry name" value="SIS"/>
    <property type="match status" value="1"/>
</dbReference>
<dbReference type="GO" id="GO:0097367">
    <property type="term" value="F:carbohydrate derivative binding"/>
    <property type="evidence" value="ECO:0007669"/>
    <property type="project" value="InterPro"/>
</dbReference>
<dbReference type="Gene3D" id="3.40.50.10490">
    <property type="entry name" value="Glucose-6-phosphate isomerase like protein, domain 1"/>
    <property type="match status" value="2"/>
</dbReference>
<organism evidence="4 5">
    <name type="scientific">Candidatus Giovannonibacteria bacterium RIFCSPHIGHO2_02_43_13</name>
    <dbReference type="NCBI Taxonomy" id="1798330"/>
    <lineage>
        <taxon>Bacteria</taxon>
        <taxon>Candidatus Giovannoniibacteriota</taxon>
    </lineage>
</organism>
<gene>
    <name evidence="4" type="ORF">A2W54_02280</name>
</gene>
<feature type="domain" description="SIS" evidence="3">
    <location>
        <begin position="28"/>
        <end position="173"/>
    </location>
</feature>
<dbReference type="CDD" id="cd05637">
    <property type="entry name" value="SIS_PGI_PMI_2"/>
    <property type="match status" value="1"/>
</dbReference>
<dbReference type="EMBL" id="MFHI01000001">
    <property type="protein sequence ID" value="OGF79470.1"/>
    <property type="molecule type" value="Genomic_DNA"/>
</dbReference>
<reference evidence="4 5" key="1">
    <citation type="journal article" date="2016" name="Nat. Commun.">
        <title>Thousands of microbial genomes shed light on interconnected biogeochemical processes in an aquifer system.</title>
        <authorList>
            <person name="Anantharaman K."/>
            <person name="Brown C.T."/>
            <person name="Hug L.A."/>
            <person name="Sharon I."/>
            <person name="Castelle C.J."/>
            <person name="Probst A.J."/>
            <person name="Thomas B.C."/>
            <person name="Singh A."/>
            <person name="Wilkins M.J."/>
            <person name="Karaoz U."/>
            <person name="Brodie E.L."/>
            <person name="Williams K.H."/>
            <person name="Hubbard S.S."/>
            <person name="Banfield J.F."/>
        </authorList>
    </citation>
    <scope>NUCLEOTIDE SEQUENCE [LARGE SCALE GENOMIC DNA]</scope>
</reference>
<dbReference type="CDD" id="cd05017">
    <property type="entry name" value="SIS_PGI_PMI_1"/>
    <property type="match status" value="1"/>
</dbReference>
<accession>A0A1F5WUZ5</accession>
<proteinExistence type="inferred from homology"/>
<evidence type="ECO:0000259" key="3">
    <source>
        <dbReference type="PROSITE" id="PS51464"/>
    </source>
</evidence>
<dbReference type="GO" id="GO:0004347">
    <property type="term" value="F:glucose-6-phosphate isomerase activity"/>
    <property type="evidence" value="ECO:0007669"/>
    <property type="project" value="InterPro"/>
</dbReference>
<evidence type="ECO:0000313" key="5">
    <source>
        <dbReference type="Proteomes" id="UP000178425"/>
    </source>
</evidence>
<sequence length="337" mass="37960">MPIEINQGRSDNSKFSNGIKNFPKQFEWEPEIGNAGGLFAYQKVIVAGMGGSALAADLLKMVLQDIEITVHRDYGLPETVLRKSGSKDVLVIASSYSGNTEETIDAFLEAKKRGLPVAAITTGGKLLELAQEHKVPYVLIPDIGIQPRMATGYLMLALLKLMYEEEKMKELKMLAKKLNSAHAETEGKALAANLHVKVPVIYSSNKNFALARIWKIKFNETGKVPAFANYFPELNHNEMTGFDTRPNTRELSEKFHFIFLKDKTDHPRINRRAAVLEKLFQKKGFGTDEAGIEGGDLFERIFRTLLIADWAAYYMAKHYHVDPEHVPMVEEFKDLIK</sequence>
<dbReference type="SUPFAM" id="SSF53697">
    <property type="entry name" value="SIS domain"/>
    <property type="match status" value="1"/>
</dbReference>
<dbReference type="InterPro" id="IPR001347">
    <property type="entry name" value="SIS_dom"/>
</dbReference>
<dbReference type="PROSITE" id="PS51464">
    <property type="entry name" value="SIS"/>
    <property type="match status" value="1"/>
</dbReference>
<dbReference type="GO" id="GO:1901135">
    <property type="term" value="P:carbohydrate derivative metabolic process"/>
    <property type="evidence" value="ECO:0007669"/>
    <property type="project" value="InterPro"/>
</dbReference>
<evidence type="ECO:0000313" key="4">
    <source>
        <dbReference type="EMBL" id="OGF79470.1"/>
    </source>
</evidence>
<name>A0A1F5WUZ5_9BACT</name>
<comment type="similarity">
    <text evidence="1">Belongs to the PGI/PMI family.</text>
</comment>
<protein>
    <submittedName>
        <fullName evidence="4">Bifunctional phosphoglucose/phosphomannose isomerase</fullName>
    </submittedName>
</protein>
<dbReference type="GO" id="GO:0004476">
    <property type="term" value="F:mannose-6-phosphate isomerase activity"/>
    <property type="evidence" value="ECO:0007669"/>
    <property type="project" value="InterPro"/>
</dbReference>
<comment type="caution">
    <text evidence="4">The sequence shown here is derived from an EMBL/GenBank/DDBJ whole genome shotgun (WGS) entry which is preliminary data.</text>
</comment>
<dbReference type="InterPro" id="IPR019490">
    <property type="entry name" value="Glu6P/Mann6P_isomerase_C"/>
</dbReference>
<evidence type="ECO:0000256" key="2">
    <source>
        <dbReference type="ARBA" id="ARBA00023235"/>
    </source>
</evidence>
<dbReference type="InterPro" id="IPR046348">
    <property type="entry name" value="SIS_dom_sf"/>
</dbReference>
<dbReference type="Proteomes" id="UP000178425">
    <property type="component" value="Unassembled WGS sequence"/>
</dbReference>